<feature type="region of interest" description="Disordered" evidence="1">
    <location>
        <begin position="1"/>
        <end position="24"/>
    </location>
</feature>
<feature type="compositionally biased region" description="Basic and acidic residues" evidence="1">
    <location>
        <begin position="412"/>
        <end position="422"/>
    </location>
</feature>
<accession>A0ABR1GWX3</accession>
<evidence type="ECO:0000313" key="2">
    <source>
        <dbReference type="EMBL" id="KAK7413337.1"/>
    </source>
</evidence>
<feature type="region of interest" description="Disordered" evidence="1">
    <location>
        <begin position="39"/>
        <end position="83"/>
    </location>
</feature>
<feature type="region of interest" description="Disordered" evidence="1">
    <location>
        <begin position="403"/>
        <end position="440"/>
    </location>
</feature>
<name>A0ABR1GWX3_9HYPO</name>
<evidence type="ECO:0000313" key="3">
    <source>
        <dbReference type="Proteomes" id="UP001498476"/>
    </source>
</evidence>
<dbReference type="Proteomes" id="UP001498476">
    <property type="component" value="Unassembled WGS sequence"/>
</dbReference>
<comment type="caution">
    <text evidence="2">The sequence shown here is derived from an EMBL/GenBank/DDBJ whole genome shotgun (WGS) entry which is preliminary data.</text>
</comment>
<gene>
    <name evidence="2" type="ORF">QQX98_007780</name>
</gene>
<reference evidence="2 3" key="1">
    <citation type="journal article" date="2025" name="Microbiol. Resour. Announc.">
        <title>Draft genome sequences for Neonectria magnoliae and Neonectria punicea, canker pathogens of Liriodendron tulipifera and Acer saccharum in West Virginia.</title>
        <authorList>
            <person name="Petronek H.M."/>
            <person name="Kasson M.T."/>
            <person name="Metheny A.M."/>
            <person name="Stauder C.M."/>
            <person name="Lovett B."/>
            <person name="Lynch S.C."/>
            <person name="Garnas J.R."/>
            <person name="Kasson L.R."/>
            <person name="Stajich J.E."/>
        </authorList>
    </citation>
    <scope>NUCLEOTIDE SEQUENCE [LARGE SCALE GENOMIC DNA]</scope>
    <source>
        <strain evidence="2 3">NRRL 64653</strain>
    </source>
</reference>
<proteinExistence type="predicted"/>
<organism evidence="2 3">
    <name type="scientific">Neonectria punicea</name>
    <dbReference type="NCBI Taxonomy" id="979145"/>
    <lineage>
        <taxon>Eukaryota</taxon>
        <taxon>Fungi</taxon>
        <taxon>Dikarya</taxon>
        <taxon>Ascomycota</taxon>
        <taxon>Pezizomycotina</taxon>
        <taxon>Sordariomycetes</taxon>
        <taxon>Hypocreomycetidae</taxon>
        <taxon>Hypocreales</taxon>
        <taxon>Nectriaceae</taxon>
        <taxon>Neonectria</taxon>
    </lineage>
</organism>
<feature type="compositionally biased region" description="Polar residues" evidence="1">
    <location>
        <begin position="191"/>
        <end position="204"/>
    </location>
</feature>
<feature type="compositionally biased region" description="Polar residues" evidence="1">
    <location>
        <begin position="58"/>
        <end position="69"/>
    </location>
</feature>
<feature type="region of interest" description="Disordered" evidence="1">
    <location>
        <begin position="180"/>
        <end position="232"/>
    </location>
</feature>
<keyword evidence="3" id="KW-1185">Reference proteome</keyword>
<evidence type="ECO:0000256" key="1">
    <source>
        <dbReference type="SAM" id="MobiDB-lite"/>
    </source>
</evidence>
<dbReference type="EMBL" id="JAZAVJ010000132">
    <property type="protein sequence ID" value="KAK7413337.1"/>
    <property type="molecule type" value="Genomic_DNA"/>
</dbReference>
<feature type="compositionally biased region" description="Polar residues" evidence="1">
    <location>
        <begin position="427"/>
        <end position="437"/>
    </location>
</feature>
<sequence>MTNPLSSTPSNLNPKRSPSPFLQSSVPDFQSTIWWQMNRSHRPHGDRGDVDLFAPGPSTYNAHAGSASSEHPADEGPDSQAMDSSVNMDLMRWDDGYEVYNNPMDWLSYVPEELPQELPEECVNVRNWMQGSPSSPLGPGVAVPWEPAPRKQKRVHDIIDVLGQVLPAPSTAAENPACTTLASAPAPTSTQAKRSWSKCRTQSDSNDDEQCDPRRRRMAPPPFGPQTSAMHPTYPKFITQVIRELNDEDFENSCEYCFFYLQEPYKYINKPWTSCGKPRAEISHIVAHAISDHGLIRGRNSQRQNQRYLTTCASHRSDSKGKSECGRCKDVEHWTEEDLANEAHEGESVCLRCYTQLPTKKDLYEHLKELSICIYRQDWPMRRKTRILYSVFCSSDVVPKFSPPSGGAIRGDGARKRNEKVSRRASQKTQGMSSSQGPARAKILPTRTQQFSPHPEFAGDVSGNYFPGPPAHALVPRQPMPSYIDVGPSQNTQEPTDYTSPFHGLNLTMPITQAEPQSLLSSPSMQMSQVETQSILSSPSIPITQNETEPMLSAPSLPTQYQNMAGWQFRGQPVGKRFGYGSTDSGFVSGSNKDNDNRNPVFDENLIFGSDYFPDTFSDLPHG</sequence>
<feature type="compositionally biased region" description="Low complexity" evidence="1">
    <location>
        <begin position="180"/>
        <end position="190"/>
    </location>
</feature>
<protein>
    <submittedName>
        <fullName evidence="2">Uncharacterized protein</fullName>
    </submittedName>
</protein>